<accession>H2XLG6</accession>
<evidence type="ECO:0000313" key="1">
    <source>
        <dbReference type="Ensembl" id="ENSCINP00000030498.1"/>
    </source>
</evidence>
<organism evidence="1 2">
    <name type="scientific">Ciona intestinalis</name>
    <name type="common">Transparent sea squirt</name>
    <name type="synonym">Ascidia intestinalis</name>
    <dbReference type="NCBI Taxonomy" id="7719"/>
    <lineage>
        <taxon>Eukaryota</taxon>
        <taxon>Metazoa</taxon>
        <taxon>Chordata</taxon>
        <taxon>Tunicata</taxon>
        <taxon>Ascidiacea</taxon>
        <taxon>Phlebobranchia</taxon>
        <taxon>Cionidae</taxon>
        <taxon>Ciona</taxon>
    </lineage>
</organism>
<reference evidence="2" key="1">
    <citation type="journal article" date="2002" name="Science">
        <title>The draft genome of Ciona intestinalis: insights into chordate and vertebrate origins.</title>
        <authorList>
            <person name="Dehal P."/>
            <person name="Satou Y."/>
            <person name="Campbell R.K."/>
            <person name="Chapman J."/>
            <person name="Degnan B."/>
            <person name="De Tomaso A."/>
            <person name="Davidson B."/>
            <person name="Di Gregorio A."/>
            <person name="Gelpke M."/>
            <person name="Goodstein D.M."/>
            <person name="Harafuji N."/>
            <person name="Hastings K.E."/>
            <person name="Ho I."/>
            <person name="Hotta K."/>
            <person name="Huang W."/>
            <person name="Kawashima T."/>
            <person name="Lemaire P."/>
            <person name="Martinez D."/>
            <person name="Meinertzhagen I.A."/>
            <person name="Necula S."/>
            <person name="Nonaka M."/>
            <person name="Putnam N."/>
            <person name="Rash S."/>
            <person name="Saiga H."/>
            <person name="Satake M."/>
            <person name="Terry A."/>
            <person name="Yamada L."/>
            <person name="Wang H.G."/>
            <person name="Awazu S."/>
            <person name="Azumi K."/>
            <person name="Boore J."/>
            <person name="Branno M."/>
            <person name="Chin-Bow S."/>
            <person name="DeSantis R."/>
            <person name="Doyle S."/>
            <person name="Francino P."/>
            <person name="Keys D.N."/>
            <person name="Haga S."/>
            <person name="Hayashi H."/>
            <person name="Hino K."/>
            <person name="Imai K.S."/>
            <person name="Inaba K."/>
            <person name="Kano S."/>
            <person name="Kobayashi K."/>
            <person name="Kobayashi M."/>
            <person name="Lee B.I."/>
            <person name="Makabe K.W."/>
            <person name="Manohar C."/>
            <person name="Matassi G."/>
            <person name="Medina M."/>
            <person name="Mochizuki Y."/>
            <person name="Mount S."/>
            <person name="Morishita T."/>
            <person name="Miura S."/>
            <person name="Nakayama A."/>
            <person name="Nishizaka S."/>
            <person name="Nomoto H."/>
            <person name="Ohta F."/>
            <person name="Oishi K."/>
            <person name="Rigoutsos I."/>
            <person name="Sano M."/>
            <person name="Sasaki A."/>
            <person name="Sasakura Y."/>
            <person name="Shoguchi E."/>
            <person name="Shin-i T."/>
            <person name="Spagnuolo A."/>
            <person name="Stainier D."/>
            <person name="Suzuki M.M."/>
            <person name="Tassy O."/>
            <person name="Takatori N."/>
            <person name="Tokuoka M."/>
            <person name="Yagi K."/>
            <person name="Yoshizaki F."/>
            <person name="Wada S."/>
            <person name="Zhang C."/>
            <person name="Hyatt P.D."/>
            <person name="Larimer F."/>
            <person name="Detter C."/>
            <person name="Doggett N."/>
            <person name="Glavina T."/>
            <person name="Hawkins T."/>
            <person name="Richardson P."/>
            <person name="Lucas S."/>
            <person name="Kohara Y."/>
            <person name="Levine M."/>
            <person name="Satoh N."/>
            <person name="Rokhsar D.S."/>
        </authorList>
    </citation>
    <scope>NUCLEOTIDE SEQUENCE [LARGE SCALE GENOMIC DNA]</scope>
</reference>
<sequence>MTYLPGKCLHPLHTCRTHTHKLGSNLCYFVPFFHQQNMCGSTSHTL</sequence>
<reference evidence="1" key="3">
    <citation type="submission" date="2025-08" db="UniProtKB">
        <authorList>
            <consortium name="Ensembl"/>
        </authorList>
    </citation>
    <scope>IDENTIFICATION</scope>
</reference>
<reference evidence="1" key="4">
    <citation type="submission" date="2025-09" db="UniProtKB">
        <authorList>
            <consortium name="Ensembl"/>
        </authorList>
    </citation>
    <scope>IDENTIFICATION</scope>
</reference>
<dbReference type="AlphaFoldDB" id="H2XLG6"/>
<dbReference type="InParanoid" id="H2XLG6"/>
<dbReference type="Ensembl" id="ENSCINT00000032429.1">
    <property type="protein sequence ID" value="ENSCINP00000030498.1"/>
    <property type="gene ID" value="ENSCING00000024195.1"/>
</dbReference>
<dbReference type="EMBL" id="EAAA01001122">
    <property type="status" value="NOT_ANNOTATED_CDS"/>
    <property type="molecule type" value="Genomic_DNA"/>
</dbReference>
<dbReference type="Proteomes" id="UP000008144">
    <property type="component" value="Chromosome 13"/>
</dbReference>
<evidence type="ECO:0000313" key="2">
    <source>
        <dbReference type="Proteomes" id="UP000008144"/>
    </source>
</evidence>
<name>H2XLG6_CIOIN</name>
<reference evidence="1" key="2">
    <citation type="journal article" date="2008" name="Genome Biol.">
        <title>Improved genome assembly and evidence-based global gene model set for the chordate Ciona intestinalis: new insight into intron and operon populations.</title>
        <authorList>
            <person name="Satou Y."/>
            <person name="Mineta K."/>
            <person name="Ogasawara M."/>
            <person name="Sasakura Y."/>
            <person name="Shoguchi E."/>
            <person name="Ueno K."/>
            <person name="Yamada L."/>
            <person name="Matsumoto J."/>
            <person name="Wasserscheid J."/>
            <person name="Dewar K."/>
            <person name="Wiley G.B."/>
            <person name="Macmil S.L."/>
            <person name="Roe B.A."/>
            <person name="Zeller R.W."/>
            <person name="Hastings K.E."/>
            <person name="Lemaire P."/>
            <person name="Lindquist E."/>
            <person name="Endo T."/>
            <person name="Hotta K."/>
            <person name="Inaba K."/>
        </authorList>
    </citation>
    <scope>NUCLEOTIDE SEQUENCE [LARGE SCALE GENOMIC DNA]</scope>
    <source>
        <strain evidence="1">wild type</strain>
    </source>
</reference>
<proteinExistence type="predicted"/>
<keyword evidence="2" id="KW-1185">Reference proteome</keyword>
<protein>
    <submittedName>
        <fullName evidence="1">Uncharacterized protein</fullName>
    </submittedName>
</protein>
<dbReference type="HOGENOM" id="CLU_3193701_0_0_1"/>